<keyword evidence="16" id="KW-1185">Reference proteome</keyword>
<evidence type="ECO:0000256" key="8">
    <source>
        <dbReference type="ARBA" id="ARBA00023004"/>
    </source>
</evidence>
<evidence type="ECO:0000256" key="7">
    <source>
        <dbReference type="ARBA" id="ARBA00022723"/>
    </source>
</evidence>
<comment type="catalytic activity">
    <reaction evidence="1 12">
        <text>(2R,3S)-3-isopropylmalate = (2S)-2-isopropylmalate</text>
        <dbReference type="Rhea" id="RHEA:32287"/>
        <dbReference type="ChEBI" id="CHEBI:1178"/>
        <dbReference type="ChEBI" id="CHEBI:35121"/>
        <dbReference type="EC" id="4.2.1.33"/>
    </reaction>
</comment>
<dbReference type="InterPro" id="IPR001030">
    <property type="entry name" value="Acoase/IPM_deHydtase_lsu_aba"/>
</dbReference>
<keyword evidence="5 12" id="KW-0004">4Fe-4S</keyword>
<feature type="binding site" evidence="12">
    <location>
        <position position="422"/>
    </location>
    <ligand>
        <name>[4Fe-4S] cluster</name>
        <dbReference type="ChEBI" id="CHEBI:49883"/>
    </ligand>
</feature>
<accession>A0A1I3ADS7</accession>
<comment type="caution">
    <text evidence="15">The sequence shown here is derived from an EMBL/GenBank/DDBJ whole genome shotgun (WGS) entry which is preliminary data.</text>
</comment>
<dbReference type="PRINTS" id="PR00415">
    <property type="entry name" value="ACONITASE"/>
</dbReference>
<reference evidence="14 16" key="1">
    <citation type="submission" date="2016-10" db="EMBL/GenBank/DDBJ databases">
        <authorList>
            <person name="Varghese N."/>
            <person name="Submissions S."/>
        </authorList>
    </citation>
    <scope>NUCLEOTIDE SEQUENCE [LARGE SCALE GENOMIC DNA]</scope>
    <source>
        <strain evidence="14 16">GMCC 1.11211</strain>
    </source>
</reference>
<dbReference type="InterPro" id="IPR015931">
    <property type="entry name" value="Acnase/IPM_dHydase_lsu_aba_1/3"/>
</dbReference>
<dbReference type="EC" id="4.2.1.33" evidence="12"/>
<dbReference type="InterPro" id="IPR033941">
    <property type="entry name" value="IPMI_cat"/>
</dbReference>
<dbReference type="EMBL" id="FOPW01000006">
    <property type="protein sequence ID" value="SFH48218.1"/>
    <property type="molecule type" value="Genomic_DNA"/>
</dbReference>
<name>A0A1I3ADS7_9MICO</name>
<feature type="binding site" evidence="12">
    <location>
        <position position="362"/>
    </location>
    <ligand>
        <name>[4Fe-4S] cluster</name>
        <dbReference type="ChEBI" id="CHEBI:49883"/>
    </ligand>
</feature>
<keyword evidence="10 12" id="KW-0456">Lyase</keyword>
<comment type="subunit">
    <text evidence="12">Heterodimer of LeuC and LeuD.</text>
</comment>
<dbReference type="AlphaFoldDB" id="A0A1I3ADS7"/>
<dbReference type="GO" id="GO:0051539">
    <property type="term" value="F:4 iron, 4 sulfur cluster binding"/>
    <property type="evidence" value="ECO:0007669"/>
    <property type="project" value="UniProtKB-KW"/>
</dbReference>
<dbReference type="CDD" id="cd01583">
    <property type="entry name" value="IPMI"/>
    <property type="match status" value="1"/>
</dbReference>
<dbReference type="InterPro" id="IPR050067">
    <property type="entry name" value="IPM_dehydratase_rel_enz"/>
</dbReference>
<dbReference type="PROSITE" id="PS01244">
    <property type="entry name" value="ACONITASE_2"/>
    <property type="match status" value="1"/>
</dbReference>
<evidence type="ECO:0000313" key="15">
    <source>
        <dbReference type="EMBL" id="TFB86520.1"/>
    </source>
</evidence>
<keyword evidence="4 12" id="KW-0432">Leucine biosynthesis</keyword>
<feature type="domain" description="Aconitase/3-isopropylmalate dehydratase large subunit alpha/beta/alpha" evidence="13">
    <location>
        <begin position="21"/>
        <end position="472"/>
    </location>
</feature>
<dbReference type="STRING" id="995038.SAMN05216274_10678"/>
<dbReference type="PANTHER" id="PTHR43822">
    <property type="entry name" value="HOMOACONITASE, MITOCHONDRIAL-RELATED"/>
    <property type="match status" value="1"/>
</dbReference>
<evidence type="ECO:0000256" key="2">
    <source>
        <dbReference type="ARBA" id="ARBA00002695"/>
    </source>
</evidence>
<feature type="binding site" evidence="12">
    <location>
        <position position="425"/>
    </location>
    <ligand>
        <name>[4Fe-4S] cluster</name>
        <dbReference type="ChEBI" id="CHEBI:49883"/>
    </ligand>
</feature>
<evidence type="ECO:0000256" key="9">
    <source>
        <dbReference type="ARBA" id="ARBA00023014"/>
    </source>
</evidence>
<sequence length="485" mass="51830">MTNVIPTSTISSDAGLRTLAEKVWDKHLVTKGEDGTPDLIYIDLHLLHEVTSPQAFDGLRLANRPLRRPDLTIATEDHNTPTLAIDKPIADPTSRTQIETLRRNCAEYGVRLHSLGDIEQGIVHVVGPQLGLTQPGITVVCGDSHTSTHGAFGAMALGIGTSEVEHVMATQTLPLNPFKTMAITVNGVLRTGVTAKDIILAVIARIGTGGGAGYVLEYRGEAIRALSMDGRMTICNMSIEAGARAGMVAPDQVTYDYLKGRAHAPRGADWDAAVAYWQTLATDEGASFDAEVIIDANELEPFVTWGTNPGQGVSLSGSVPNPAEIVDANERSAAERALEYMDLTAGTLMKQIRVDTVFLGSCTNSRIEDLRAAAEIIKGKSKAEGLRMMVVPGSARVRIEAEAEGLDQIFLDFGAEWRFAGCSMCLGMNPDQLEPGERCASTSNRNFEGRQGKGGRTHLVSPLVAAATAIRGTLSSPWDLVQDGD</sequence>
<keyword evidence="8 12" id="KW-0408">Iron</keyword>
<dbReference type="PANTHER" id="PTHR43822:SF9">
    <property type="entry name" value="3-ISOPROPYLMALATE DEHYDRATASE"/>
    <property type="match status" value="1"/>
</dbReference>
<dbReference type="GO" id="GO:0003861">
    <property type="term" value="F:3-isopropylmalate dehydratase activity"/>
    <property type="evidence" value="ECO:0007669"/>
    <property type="project" value="UniProtKB-UniRule"/>
</dbReference>
<dbReference type="Pfam" id="PF00330">
    <property type="entry name" value="Aconitase"/>
    <property type="match status" value="1"/>
</dbReference>
<dbReference type="GO" id="GO:0009098">
    <property type="term" value="P:L-leucine biosynthetic process"/>
    <property type="evidence" value="ECO:0007669"/>
    <property type="project" value="UniProtKB-UniRule"/>
</dbReference>
<evidence type="ECO:0000256" key="11">
    <source>
        <dbReference type="ARBA" id="ARBA00023304"/>
    </source>
</evidence>
<dbReference type="NCBIfam" id="NF004016">
    <property type="entry name" value="PRK05478.1"/>
    <property type="match status" value="1"/>
</dbReference>
<dbReference type="SUPFAM" id="SSF53732">
    <property type="entry name" value="Aconitase iron-sulfur domain"/>
    <property type="match status" value="1"/>
</dbReference>
<comment type="cofactor">
    <cofactor evidence="12">
        <name>[4Fe-4S] cluster</name>
        <dbReference type="ChEBI" id="CHEBI:49883"/>
    </cofactor>
    <text evidence="12">Binds 1 [4Fe-4S] cluster per subunit.</text>
</comment>
<dbReference type="NCBIfam" id="NF009116">
    <property type="entry name" value="PRK12466.1"/>
    <property type="match status" value="1"/>
</dbReference>
<evidence type="ECO:0000256" key="10">
    <source>
        <dbReference type="ARBA" id="ARBA00023239"/>
    </source>
</evidence>
<evidence type="ECO:0000259" key="13">
    <source>
        <dbReference type="Pfam" id="PF00330"/>
    </source>
</evidence>
<dbReference type="InterPro" id="IPR004430">
    <property type="entry name" value="3-IsopropMal_deHydase_lsu"/>
</dbReference>
<keyword evidence="9 12" id="KW-0411">Iron-sulfur</keyword>
<organism evidence="15 17">
    <name type="scientific">Cryobacterium levicorallinum</name>
    <dbReference type="NCBI Taxonomy" id="995038"/>
    <lineage>
        <taxon>Bacteria</taxon>
        <taxon>Bacillati</taxon>
        <taxon>Actinomycetota</taxon>
        <taxon>Actinomycetes</taxon>
        <taxon>Micrococcales</taxon>
        <taxon>Microbacteriaceae</taxon>
        <taxon>Cryobacterium</taxon>
    </lineage>
</organism>
<dbReference type="Proteomes" id="UP000199681">
    <property type="component" value="Unassembled WGS sequence"/>
</dbReference>
<protein>
    <recommendedName>
        <fullName evidence="12">3-isopropylmalate dehydratase large subunit</fullName>
        <ecNumber evidence="12">4.2.1.33</ecNumber>
    </recommendedName>
    <alternativeName>
        <fullName evidence="12">Alpha-IPM isomerase</fullName>
        <shortName evidence="12">IPMI</shortName>
    </alternativeName>
    <alternativeName>
        <fullName evidence="12">Isopropylmalate isomerase</fullName>
    </alternativeName>
</protein>
<dbReference type="InterPro" id="IPR018136">
    <property type="entry name" value="Aconitase_4Fe-4S_BS"/>
</dbReference>
<reference evidence="15 17" key="2">
    <citation type="submission" date="2019-03" db="EMBL/GenBank/DDBJ databases">
        <title>Genomics of glacier-inhabiting Cryobacterium strains.</title>
        <authorList>
            <person name="Liu Q."/>
            <person name="Xin Y.-H."/>
        </authorList>
    </citation>
    <scope>NUCLEOTIDE SEQUENCE [LARGE SCALE GENOMIC DNA]</scope>
    <source>
        <strain evidence="15 17">Hh34</strain>
    </source>
</reference>
<evidence type="ECO:0000256" key="4">
    <source>
        <dbReference type="ARBA" id="ARBA00022430"/>
    </source>
</evidence>
<evidence type="ECO:0000256" key="5">
    <source>
        <dbReference type="ARBA" id="ARBA00022485"/>
    </source>
</evidence>
<evidence type="ECO:0000256" key="12">
    <source>
        <dbReference type="HAMAP-Rule" id="MF_01026"/>
    </source>
</evidence>
<keyword evidence="6 12" id="KW-0028">Amino-acid biosynthesis</keyword>
<evidence type="ECO:0000256" key="1">
    <source>
        <dbReference type="ARBA" id="ARBA00000491"/>
    </source>
</evidence>
<dbReference type="RefSeq" id="WP_092449256.1">
    <property type="nucleotide sequence ID" value="NZ_BKAC01000005.1"/>
</dbReference>
<evidence type="ECO:0000256" key="6">
    <source>
        <dbReference type="ARBA" id="ARBA00022605"/>
    </source>
</evidence>
<dbReference type="UniPathway" id="UPA00946"/>
<gene>
    <name evidence="12 15" type="primary">leuC</name>
    <name evidence="15" type="ORF">E3O11_04320</name>
    <name evidence="14" type="ORF">SAMN05216274_10678</name>
</gene>
<dbReference type="Gene3D" id="3.30.499.10">
    <property type="entry name" value="Aconitase, domain 3"/>
    <property type="match status" value="2"/>
</dbReference>
<dbReference type="EMBL" id="SOFE01000008">
    <property type="protein sequence ID" value="TFB86520.1"/>
    <property type="molecule type" value="Genomic_DNA"/>
</dbReference>
<dbReference type="NCBIfam" id="TIGR00170">
    <property type="entry name" value="leuC"/>
    <property type="match status" value="1"/>
</dbReference>
<dbReference type="FunFam" id="3.30.499.10:FF:000007">
    <property type="entry name" value="3-isopropylmalate dehydratase large subunit"/>
    <property type="match status" value="1"/>
</dbReference>
<comment type="similarity">
    <text evidence="12">Belongs to the aconitase/IPM isomerase family. LeuC type 1 subfamily.</text>
</comment>
<dbReference type="PROSITE" id="PS00450">
    <property type="entry name" value="ACONITASE_1"/>
    <property type="match status" value="1"/>
</dbReference>
<dbReference type="HAMAP" id="MF_01026">
    <property type="entry name" value="LeuC_type1"/>
    <property type="match status" value="1"/>
</dbReference>
<comment type="pathway">
    <text evidence="3 12">Amino-acid biosynthesis; L-leucine biosynthesis; L-leucine from 3-methyl-2-oxobutanoate: step 2/4.</text>
</comment>
<keyword evidence="7 12" id="KW-0479">Metal-binding</keyword>
<keyword evidence="11 12" id="KW-0100">Branched-chain amino acid biosynthesis</keyword>
<proteinExistence type="inferred from homology"/>
<dbReference type="InterPro" id="IPR036008">
    <property type="entry name" value="Aconitase_4Fe-4S_dom"/>
</dbReference>
<evidence type="ECO:0000313" key="16">
    <source>
        <dbReference type="Proteomes" id="UP000199681"/>
    </source>
</evidence>
<dbReference type="UniPathway" id="UPA00048">
    <property type="reaction ID" value="UER00071"/>
</dbReference>
<comment type="function">
    <text evidence="2 12">Catalyzes the isomerization between 2-isopropylmalate and 3-isopropylmalate, via the formation of 2-isopropylmaleate.</text>
</comment>
<evidence type="ECO:0000313" key="17">
    <source>
        <dbReference type="Proteomes" id="UP000297963"/>
    </source>
</evidence>
<evidence type="ECO:0000313" key="14">
    <source>
        <dbReference type="EMBL" id="SFH48218.1"/>
    </source>
</evidence>
<evidence type="ECO:0000256" key="3">
    <source>
        <dbReference type="ARBA" id="ARBA00004729"/>
    </source>
</evidence>
<dbReference type="GO" id="GO:0046872">
    <property type="term" value="F:metal ion binding"/>
    <property type="evidence" value="ECO:0007669"/>
    <property type="project" value="UniProtKB-KW"/>
</dbReference>
<dbReference type="Proteomes" id="UP000297963">
    <property type="component" value="Unassembled WGS sequence"/>
</dbReference>